<dbReference type="GO" id="GO:0003735">
    <property type="term" value="F:structural constituent of ribosome"/>
    <property type="evidence" value="ECO:0007669"/>
    <property type="project" value="InterPro"/>
</dbReference>
<keyword evidence="5 8" id="KW-0689">Ribosomal protein</keyword>
<keyword evidence="1 8" id="KW-0479">Metal-binding</keyword>
<dbReference type="GO" id="GO:0015935">
    <property type="term" value="C:small ribosomal subunit"/>
    <property type="evidence" value="ECO:0007669"/>
    <property type="project" value="TreeGrafter"/>
</dbReference>
<dbReference type="GO" id="GO:0019843">
    <property type="term" value="F:rRNA binding"/>
    <property type="evidence" value="ECO:0007669"/>
    <property type="project" value="UniProtKB-UniRule"/>
</dbReference>
<keyword evidence="2 8" id="KW-0699">rRNA-binding</keyword>
<dbReference type="Pfam" id="PF00253">
    <property type="entry name" value="Ribosomal_S14"/>
    <property type="match status" value="1"/>
</dbReference>
<dbReference type="GO" id="GO:0005737">
    <property type="term" value="C:cytoplasm"/>
    <property type="evidence" value="ECO:0007669"/>
    <property type="project" value="UniProtKB-ARBA"/>
</dbReference>
<feature type="binding site" evidence="8">
    <location>
        <position position="31"/>
    </location>
    <ligand>
        <name>Zn(2+)</name>
        <dbReference type="ChEBI" id="CHEBI:29105"/>
    </ligand>
</feature>
<dbReference type="PANTHER" id="PTHR19836:SF19">
    <property type="entry name" value="SMALL RIBOSOMAL SUBUNIT PROTEIN US14M"/>
    <property type="match status" value="1"/>
</dbReference>
<evidence type="ECO:0000256" key="2">
    <source>
        <dbReference type="ARBA" id="ARBA00022730"/>
    </source>
</evidence>
<proteinExistence type="inferred from homology"/>
<name>A0A650EIX4_9BACT</name>
<evidence type="ECO:0000256" key="6">
    <source>
        <dbReference type="ARBA" id="ARBA00023274"/>
    </source>
</evidence>
<feature type="binding site" evidence="8">
    <location>
        <position position="47"/>
    </location>
    <ligand>
        <name>Zn(2+)</name>
        <dbReference type="ChEBI" id="CHEBI:29105"/>
    </ligand>
</feature>
<keyword evidence="4 8" id="KW-0694">RNA-binding</keyword>
<evidence type="ECO:0000256" key="7">
    <source>
        <dbReference type="ARBA" id="ARBA00035167"/>
    </source>
</evidence>
<accession>A0A650EIX4</accession>
<dbReference type="SUPFAM" id="SSF57716">
    <property type="entry name" value="Glucocorticoid receptor-like (DNA-binding domain)"/>
    <property type="match status" value="1"/>
</dbReference>
<evidence type="ECO:0000256" key="1">
    <source>
        <dbReference type="ARBA" id="ARBA00022723"/>
    </source>
</evidence>
<dbReference type="Gene3D" id="4.10.830.10">
    <property type="entry name" value="30s Ribosomal Protein S14, Chain N"/>
    <property type="match status" value="1"/>
</dbReference>
<reference evidence="9" key="1">
    <citation type="journal article" date="2020" name="J. ISSAAS">
        <title>Lactobacilli and other gastrointestinal microbiota of Peromyscus leucopus, reservoir host for agents of Lyme disease and other zoonoses in North America.</title>
        <authorList>
            <person name="Milovic A."/>
            <person name="Bassam K."/>
            <person name="Shao H."/>
            <person name="Chatzistamou I."/>
            <person name="Tufts D.M."/>
            <person name="Diuk-Wasser M."/>
            <person name="Barbour A.G."/>
        </authorList>
    </citation>
    <scope>NUCLEOTIDE SEQUENCE</scope>
    <source>
        <strain evidence="9">LL20</strain>
    </source>
</reference>
<comment type="similarity">
    <text evidence="8">Belongs to the universal ribosomal protein uS14 family. Zinc-binding uS14 subfamily.</text>
</comment>
<dbReference type="HAMAP" id="MF_01364_B">
    <property type="entry name" value="Ribosomal_uS14_2_B"/>
    <property type="match status" value="1"/>
</dbReference>
<dbReference type="InterPro" id="IPR043140">
    <property type="entry name" value="Ribosomal_uS14_sf"/>
</dbReference>
<keyword evidence="3 8" id="KW-0862">Zinc</keyword>
<evidence type="ECO:0000256" key="3">
    <source>
        <dbReference type="ARBA" id="ARBA00022833"/>
    </source>
</evidence>
<evidence type="ECO:0000313" key="9">
    <source>
        <dbReference type="EMBL" id="QGT49637.1"/>
    </source>
</evidence>
<dbReference type="InterPro" id="IPR023053">
    <property type="entry name" value="Ribosomal_uS14_bact"/>
</dbReference>
<dbReference type="AlphaFoldDB" id="A0A650EIX4"/>
<feature type="binding site" evidence="8">
    <location>
        <position position="50"/>
    </location>
    <ligand>
        <name>Zn(2+)</name>
        <dbReference type="ChEBI" id="CHEBI:29105"/>
    </ligand>
</feature>
<dbReference type="NCBIfam" id="NF005974">
    <property type="entry name" value="PRK08061.1"/>
    <property type="match status" value="1"/>
</dbReference>
<dbReference type="GO" id="GO:0006412">
    <property type="term" value="P:translation"/>
    <property type="evidence" value="ECO:0007669"/>
    <property type="project" value="UniProtKB-UniRule"/>
</dbReference>
<evidence type="ECO:0000256" key="4">
    <source>
        <dbReference type="ARBA" id="ARBA00022884"/>
    </source>
</evidence>
<comment type="function">
    <text evidence="8">Binds 16S rRNA, required for the assembly of 30S particles and may also be responsible for determining the conformation of the 16S rRNA at the A site.</text>
</comment>
<dbReference type="GO" id="GO:0008270">
    <property type="term" value="F:zinc ion binding"/>
    <property type="evidence" value="ECO:0007669"/>
    <property type="project" value="UniProtKB-UniRule"/>
</dbReference>
<dbReference type="InterPro" id="IPR001209">
    <property type="entry name" value="Ribosomal_uS14"/>
</dbReference>
<keyword evidence="6 8" id="KW-0687">Ribonucleoprotein</keyword>
<comment type="cofactor">
    <cofactor evidence="8">
        <name>Zn(2+)</name>
        <dbReference type="ChEBI" id="CHEBI:29105"/>
    </cofactor>
    <text evidence="8">Binds 1 zinc ion per subunit.</text>
</comment>
<dbReference type="InterPro" id="IPR018271">
    <property type="entry name" value="Ribosomal_uS14_CS"/>
</dbReference>
<protein>
    <recommendedName>
        <fullName evidence="7 8">Small ribosomal subunit protein uS14</fullName>
    </recommendedName>
</protein>
<evidence type="ECO:0000256" key="5">
    <source>
        <dbReference type="ARBA" id="ARBA00022980"/>
    </source>
</evidence>
<sequence>MAKKAMINKELKRQKLAAAGKYPTVRLHNRCSICGRPHGFHRDFGLCRICLRKMAHQGLLPGVTKASW</sequence>
<dbReference type="EMBL" id="MN577570">
    <property type="protein sequence ID" value="QGT49637.1"/>
    <property type="molecule type" value="Genomic_DNA"/>
</dbReference>
<evidence type="ECO:0000256" key="8">
    <source>
        <dbReference type="HAMAP-Rule" id="MF_01364"/>
    </source>
</evidence>
<feature type="binding site" evidence="8">
    <location>
        <position position="34"/>
    </location>
    <ligand>
        <name>Zn(2+)</name>
        <dbReference type="ChEBI" id="CHEBI:29105"/>
    </ligand>
</feature>
<gene>
    <name evidence="8 9" type="primary">rpsZ</name>
    <name evidence="8" type="synonym">rpsN</name>
    <name evidence="9" type="ORF">Melaina855_0240</name>
</gene>
<dbReference type="PROSITE" id="PS00527">
    <property type="entry name" value="RIBOSOMAL_S14"/>
    <property type="match status" value="1"/>
</dbReference>
<comment type="subunit">
    <text evidence="8">Part of the 30S ribosomal subunit. Contacts proteins S3 and S10.</text>
</comment>
<dbReference type="PANTHER" id="PTHR19836">
    <property type="entry name" value="30S RIBOSOMAL PROTEIN S14"/>
    <property type="match status" value="1"/>
</dbReference>
<organism evidence="9">
    <name type="scientific">uncultured Candidatus Melainabacteria bacterium</name>
    <dbReference type="NCBI Taxonomy" id="2682970"/>
    <lineage>
        <taxon>Bacteria</taxon>
        <taxon>Bacillati</taxon>
        <taxon>Candidatus Melainabacteria</taxon>
        <taxon>environmental samples</taxon>
    </lineage>
</organism>